<reference evidence="3 4" key="1">
    <citation type="journal article" date="2018" name="J. Microbiol.">
        <title>Bacillus spongiae sp. nov., isolated from sponge of Jeju Island.</title>
        <authorList>
            <person name="Lee G.E."/>
            <person name="Im W.T."/>
            <person name="Park J.S."/>
        </authorList>
    </citation>
    <scope>NUCLEOTIDE SEQUENCE [LARGE SCALE GENOMIC DNA]</scope>
    <source>
        <strain evidence="3 4">135PIL107-10</strain>
    </source>
</reference>
<evidence type="ECO:0000313" key="4">
    <source>
        <dbReference type="Proteomes" id="UP001312865"/>
    </source>
</evidence>
<gene>
    <name evidence="3" type="ORF">WAK64_06390</name>
</gene>
<keyword evidence="1" id="KW-1133">Transmembrane helix</keyword>
<feature type="transmembrane region" description="Helical" evidence="1">
    <location>
        <begin position="82"/>
        <end position="105"/>
    </location>
</feature>
<dbReference type="InterPro" id="IPR054817">
    <property type="entry name" value="Glycosyl_F510_1955-like"/>
</dbReference>
<comment type="caution">
    <text evidence="3">The sequence shown here is derived from an EMBL/GenBank/DDBJ whole genome shotgun (WGS) entry which is preliminary data.</text>
</comment>
<protein>
    <recommendedName>
        <fullName evidence="5">Glycosyl hydrolase</fullName>
    </recommendedName>
</protein>
<dbReference type="NCBIfam" id="NF045728">
    <property type="entry name" value="glycosyl_F510_1955"/>
    <property type="match status" value="1"/>
</dbReference>
<organism evidence="3 4">
    <name type="scientific">Bacillus spongiae</name>
    <dbReference type="NCBI Taxonomy" id="2683610"/>
    <lineage>
        <taxon>Bacteria</taxon>
        <taxon>Bacillati</taxon>
        <taxon>Bacillota</taxon>
        <taxon>Bacilli</taxon>
        <taxon>Bacillales</taxon>
        <taxon>Bacillaceae</taxon>
        <taxon>Bacillus</taxon>
    </lineage>
</organism>
<evidence type="ECO:0000256" key="1">
    <source>
        <dbReference type="SAM" id="Phobius"/>
    </source>
</evidence>
<dbReference type="Gene3D" id="2.130.10.10">
    <property type="entry name" value="YVTN repeat-like/Quinoprotein amine dehydrogenase"/>
    <property type="match status" value="1"/>
</dbReference>
<dbReference type="SUPFAM" id="SSF110296">
    <property type="entry name" value="Oligoxyloglucan reducing end-specific cellobiohydrolase"/>
    <property type="match status" value="1"/>
</dbReference>
<name>A0ABU8HBM8_9BACI</name>
<dbReference type="InterPro" id="IPR015943">
    <property type="entry name" value="WD40/YVTN_repeat-like_dom_sf"/>
</dbReference>
<feature type="chain" id="PRO_5045609412" description="Glycosyl hydrolase" evidence="2">
    <location>
        <begin position="24"/>
        <end position="391"/>
    </location>
</feature>
<dbReference type="RefSeq" id="WP_336586119.1">
    <property type="nucleotide sequence ID" value="NZ_JBBAXC010000004.1"/>
</dbReference>
<keyword evidence="2" id="KW-0732">Signal</keyword>
<sequence>MKKIRGIILFLLAMNILSLSVLADGNGDEHKSEIGISTYLGVGAILSLVLLVIGLILWNMTRKKLATSTNMKKNDRDLLRKKMSIQLMTSVIAGAVMLAATIGWATTRLESDESLELKHIHGLGYSADGDNLYIAAHDGVNLYAEDTWSNLHTKEEQHDFMGFSMVDEGFYSSGHPAPGSSLGNPFGVIKSDDMGESLKTLDLSGEMDFHEMAVGYNSHAIYVLNPEPNSRMDEAGVYYSIDEASTWEKSEMNGLEGAIRDIAVHPTEEEKVVVVTEVGAFYSEDFGNQFEPLVNATVTSTAFDQAGKLFMGIYEESNQLVEFDISTKEQKEISIPSLKEEDAIAYITVNPQKADELTFATFKKDVFQTKDMGGNWQQLADLGITKDKKEE</sequence>
<evidence type="ECO:0008006" key="5">
    <source>
        <dbReference type="Google" id="ProtNLM"/>
    </source>
</evidence>
<proteinExistence type="predicted"/>
<accession>A0ABU8HBM8</accession>
<dbReference type="EMBL" id="JBBAXC010000004">
    <property type="protein sequence ID" value="MEI5906685.1"/>
    <property type="molecule type" value="Genomic_DNA"/>
</dbReference>
<keyword evidence="1" id="KW-0472">Membrane</keyword>
<feature type="signal peptide" evidence="2">
    <location>
        <begin position="1"/>
        <end position="23"/>
    </location>
</feature>
<keyword evidence="4" id="KW-1185">Reference proteome</keyword>
<feature type="transmembrane region" description="Helical" evidence="1">
    <location>
        <begin position="39"/>
        <end position="61"/>
    </location>
</feature>
<evidence type="ECO:0000256" key="2">
    <source>
        <dbReference type="SAM" id="SignalP"/>
    </source>
</evidence>
<dbReference type="Proteomes" id="UP001312865">
    <property type="component" value="Unassembled WGS sequence"/>
</dbReference>
<keyword evidence="1" id="KW-0812">Transmembrane</keyword>
<evidence type="ECO:0000313" key="3">
    <source>
        <dbReference type="EMBL" id="MEI5906685.1"/>
    </source>
</evidence>